<feature type="domain" description="Arsenosugar biosynthesis radical SAM protein ArsS-like C-terminal" evidence="8">
    <location>
        <begin position="334"/>
        <end position="469"/>
    </location>
</feature>
<dbReference type="GO" id="GO:0046872">
    <property type="term" value="F:metal ion binding"/>
    <property type="evidence" value="ECO:0007669"/>
    <property type="project" value="UniProtKB-KW"/>
</dbReference>
<keyword evidence="2" id="KW-0479">Metal-binding</keyword>
<dbReference type="InterPro" id="IPR026351">
    <property type="entry name" value="rSAM_ArsS-like"/>
</dbReference>
<comment type="caution">
    <text evidence="9">The sequence shown here is derived from an EMBL/GenBank/DDBJ whole genome shotgun (WGS) entry which is preliminary data.</text>
</comment>
<dbReference type="PANTHER" id="PTHR43728:SF1">
    <property type="entry name" value="FE-S OXIDOREDUCTASE"/>
    <property type="match status" value="1"/>
</dbReference>
<sequence length="471" mass="52674">MVVKMTSKSSDTDTRHGGLMLASLGLVALGAAMLAGAHLYKARTMRMQSVSSKNGQDAVVEDKLTEEEKTDSATSPQELETKAKDASLDKKNQQEEEEEEEEESKDEVPDIEDLVGKSLIPATLAEMKKSGVKPYTSQEKEDKIQALEAMPSVPKFAAHLRQNNVKLHRTKTEVMQLNIGFYCNQACSHCHVDSSPLRKQMMNRQVADKCIDIIRKSPSVNVVDLTGGAPELNREFRHLVEVCSQLGKEVIDRCNLTVLLEPHMADLPAFLAKHKVRVIASLPCYLEQNVDKQRGDRIFQRSIKGLKMLNEVGYGKPGTGLFIDLVYNPTGVHLPPSKDKLIGDYKRVLSSEFGIVFNDLHCITNMPINRYYDHLREQGRLEEYMAILVNAFNPVAAEAVMCRKYLSIDPFGQVFDCDFNQQLGLHLRVGDKDQLTVFDIDSTDELRDVPIVTRKHCYACTAGAGSSCRQE</sequence>
<gene>
    <name evidence="9" type="ORF">FCC1311_074302</name>
</gene>
<dbReference type="Gene3D" id="3.20.20.70">
    <property type="entry name" value="Aldolase class I"/>
    <property type="match status" value="1"/>
</dbReference>
<keyword evidence="4" id="KW-0411">Iron-sulfur</keyword>
<dbReference type="InterPro" id="IPR007197">
    <property type="entry name" value="rSAM"/>
</dbReference>
<keyword evidence="6" id="KW-0812">Transmembrane</keyword>
<evidence type="ECO:0000256" key="6">
    <source>
        <dbReference type="SAM" id="Phobius"/>
    </source>
</evidence>
<keyword evidence="3" id="KW-0408">Iron</keyword>
<feature type="region of interest" description="Disordered" evidence="5">
    <location>
        <begin position="65"/>
        <end position="113"/>
    </location>
</feature>
<evidence type="ECO:0000256" key="1">
    <source>
        <dbReference type="ARBA" id="ARBA00022691"/>
    </source>
</evidence>
<dbReference type="Pfam" id="PF12345">
    <property type="entry name" value="DUF3641"/>
    <property type="match status" value="1"/>
</dbReference>
<keyword evidence="9" id="KW-0418">Kinase</keyword>
<dbReference type="EMBL" id="BEYU01000093">
    <property type="protein sequence ID" value="GBG31209.1"/>
    <property type="molecule type" value="Genomic_DNA"/>
</dbReference>
<dbReference type="InterPro" id="IPR058240">
    <property type="entry name" value="rSAM_sf"/>
</dbReference>
<evidence type="ECO:0000256" key="2">
    <source>
        <dbReference type="ARBA" id="ARBA00022723"/>
    </source>
</evidence>
<proteinExistence type="predicted"/>
<feature type="domain" description="Radical SAM core" evidence="7">
    <location>
        <begin position="178"/>
        <end position="325"/>
    </location>
</feature>
<reference evidence="9 10" key="1">
    <citation type="submission" date="2017-12" db="EMBL/GenBank/DDBJ databases">
        <title>Sequencing, de novo assembly and annotation of complete genome of a new Thraustochytrid species, strain FCC1311.</title>
        <authorList>
            <person name="Sedici K."/>
            <person name="Godart F."/>
            <person name="Aiese Cigliano R."/>
            <person name="Sanseverino W."/>
            <person name="Barakat M."/>
            <person name="Ortet P."/>
            <person name="Marechal E."/>
            <person name="Cagnac O."/>
            <person name="Amato A."/>
        </authorList>
    </citation>
    <scope>NUCLEOTIDE SEQUENCE [LARGE SCALE GENOMIC DNA]</scope>
</reference>
<evidence type="ECO:0000256" key="3">
    <source>
        <dbReference type="ARBA" id="ARBA00023004"/>
    </source>
</evidence>
<accession>A0A2R5GLL9</accession>
<keyword evidence="10" id="KW-1185">Reference proteome</keyword>
<feature type="compositionally biased region" description="Basic and acidic residues" evidence="5">
    <location>
        <begin position="79"/>
        <end position="94"/>
    </location>
</feature>
<keyword evidence="1" id="KW-0949">S-adenosyl-L-methionine</keyword>
<protein>
    <submittedName>
        <fullName evidence="9">Cytidylate kinase</fullName>
    </submittedName>
</protein>
<name>A0A2R5GLL9_9STRA</name>
<dbReference type="NCBIfam" id="TIGR04167">
    <property type="entry name" value="rSAM_SeCys"/>
    <property type="match status" value="1"/>
</dbReference>
<dbReference type="GO" id="GO:0016301">
    <property type="term" value="F:kinase activity"/>
    <property type="evidence" value="ECO:0007669"/>
    <property type="project" value="UniProtKB-KW"/>
</dbReference>
<feature type="transmembrane region" description="Helical" evidence="6">
    <location>
        <begin position="20"/>
        <end position="40"/>
    </location>
</feature>
<dbReference type="CDD" id="cd01335">
    <property type="entry name" value="Radical_SAM"/>
    <property type="match status" value="1"/>
</dbReference>
<dbReference type="SFLD" id="SFLDS00029">
    <property type="entry name" value="Radical_SAM"/>
    <property type="match status" value="1"/>
</dbReference>
<organism evidence="9 10">
    <name type="scientific">Hondaea fermentalgiana</name>
    <dbReference type="NCBI Taxonomy" id="2315210"/>
    <lineage>
        <taxon>Eukaryota</taxon>
        <taxon>Sar</taxon>
        <taxon>Stramenopiles</taxon>
        <taxon>Bigyra</taxon>
        <taxon>Labyrinthulomycetes</taxon>
        <taxon>Thraustochytrida</taxon>
        <taxon>Thraustochytriidae</taxon>
        <taxon>Hondaea</taxon>
    </lineage>
</organism>
<dbReference type="PANTHER" id="PTHR43728">
    <property type="entry name" value="SLR0304 PROTEIN"/>
    <property type="match status" value="1"/>
</dbReference>
<evidence type="ECO:0000313" key="10">
    <source>
        <dbReference type="Proteomes" id="UP000241890"/>
    </source>
</evidence>
<dbReference type="Pfam" id="PF04055">
    <property type="entry name" value="Radical_SAM"/>
    <property type="match status" value="1"/>
</dbReference>
<keyword evidence="9" id="KW-0808">Transferase</keyword>
<dbReference type="GO" id="GO:0051536">
    <property type="term" value="F:iron-sulfur cluster binding"/>
    <property type="evidence" value="ECO:0007669"/>
    <property type="project" value="UniProtKB-KW"/>
</dbReference>
<evidence type="ECO:0000259" key="8">
    <source>
        <dbReference type="Pfam" id="PF12345"/>
    </source>
</evidence>
<evidence type="ECO:0000259" key="7">
    <source>
        <dbReference type="Pfam" id="PF04055"/>
    </source>
</evidence>
<keyword evidence="6" id="KW-1133">Transmembrane helix</keyword>
<dbReference type="AlphaFoldDB" id="A0A2R5GLL9"/>
<evidence type="ECO:0000256" key="5">
    <source>
        <dbReference type="SAM" id="MobiDB-lite"/>
    </source>
</evidence>
<evidence type="ECO:0000313" key="9">
    <source>
        <dbReference type="EMBL" id="GBG31209.1"/>
    </source>
</evidence>
<dbReference type="OrthoDB" id="418407at2759"/>
<dbReference type="SUPFAM" id="SSF102114">
    <property type="entry name" value="Radical SAM enzymes"/>
    <property type="match status" value="1"/>
</dbReference>
<dbReference type="InterPro" id="IPR024521">
    <property type="entry name" value="ArsS-like_C"/>
</dbReference>
<dbReference type="InterPro" id="IPR013785">
    <property type="entry name" value="Aldolase_TIM"/>
</dbReference>
<dbReference type="InParanoid" id="A0A2R5GLL9"/>
<evidence type="ECO:0000256" key="4">
    <source>
        <dbReference type="ARBA" id="ARBA00023014"/>
    </source>
</evidence>
<feature type="compositionally biased region" description="Acidic residues" evidence="5">
    <location>
        <begin position="95"/>
        <end position="113"/>
    </location>
</feature>
<keyword evidence="6" id="KW-0472">Membrane</keyword>
<dbReference type="Proteomes" id="UP000241890">
    <property type="component" value="Unassembled WGS sequence"/>
</dbReference>